<name>A0A212T1W1_9MICO</name>
<feature type="domain" description="Methyltransferase" evidence="5">
    <location>
        <begin position="74"/>
        <end position="168"/>
    </location>
</feature>
<evidence type="ECO:0000256" key="4">
    <source>
        <dbReference type="SAM" id="MobiDB-lite"/>
    </source>
</evidence>
<dbReference type="GO" id="GO:0008168">
    <property type="term" value="F:methyltransferase activity"/>
    <property type="evidence" value="ECO:0007669"/>
    <property type="project" value="UniProtKB-KW"/>
</dbReference>
<keyword evidence="3" id="KW-0949">S-adenosyl-L-methionine</keyword>
<dbReference type="Pfam" id="PF13649">
    <property type="entry name" value="Methyltransf_25"/>
    <property type="match status" value="1"/>
</dbReference>
<dbReference type="Gene3D" id="3.40.50.150">
    <property type="entry name" value="Vaccinia Virus protein VP39"/>
    <property type="match status" value="1"/>
</dbReference>
<evidence type="ECO:0000256" key="3">
    <source>
        <dbReference type="ARBA" id="ARBA00022691"/>
    </source>
</evidence>
<dbReference type="InterPro" id="IPR029063">
    <property type="entry name" value="SAM-dependent_MTases_sf"/>
</dbReference>
<dbReference type="PANTHER" id="PTHR43464:SF19">
    <property type="entry name" value="UBIQUINONE BIOSYNTHESIS O-METHYLTRANSFERASE, MITOCHONDRIAL"/>
    <property type="match status" value="1"/>
</dbReference>
<proteinExistence type="predicted"/>
<evidence type="ECO:0000313" key="7">
    <source>
        <dbReference type="Proteomes" id="UP000198122"/>
    </source>
</evidence>
<evidence type="ECO:0000313" key="6">
    <source>
        <dbReference type="EMBL" id="SNC60043.1"/>
    </source>
</evidence>
<dbReference type="AlphaFoldDB" id="A0A212T1W1"/>
<dbReference type="PANTHER" id="PTHR43464">
    <property type="entry name" value="METHYLTRANSFERASE"/>
    <property type="match status" value="1"/>
</dbReference>
<dbReference type="Proteomes" id="UP000198122">
    <property type="component" value="Unassembled WGS sequence"/>
</dbReference>
<keyword evidence="1 6" id="KW-0489">Methyltransferase</keyword>
<evidence type="ECO:0000256" key="2">
    <source>
        <dbReference type="ARBA" id="ARBA00022679"/>
    </source>
</evidence>
<dbReference type="GO" id="GO:0032259">
    <property type="term" value="P:methylation"/>
    <property type="evidence" value="ECO:0007669"/>
    <property type="project" value="UniProtKB-KW"/>
</dbReference>
<feature type="region of interest" description="Disordered" evidence="4">
    <location>
        <begin position="1"/>
        <end position="35"/>
    </location>
</feature>
<feature type="compositionally biased region" description="Polar residues" evidence="4">
    <location>
        <begin position="8"/>
        <end position="29"/>
    </location>
</feature>
<dbReference type="EMBL" id="FYEZ01000001">
    <property type="protein sequence ID" value="SNC60043.1"/>
    <property type="molecule type" value="Genomic_DNA"/>
</dbReference>
<reference evidence="6 7" key="1">
    <citation type="submission" date="2017-06" db="EMBL/GenBank/DDBJ databases">
        <authorList>
            <person name="Kim H.J."/>
            <person name="Triplett B.A."/>
        </authorList>
    </citation>
    <scope>NUCLEOTIDE SEQUENCE [LARGE SCALE GENOMIC DNA]</scope>
    <source>
        <strain evidence="6 7">DSM 22179</strain>
    </source>
</reference>
<evidence type="ECO:0000256" key="1">
    <source>
        <dbReference type="ARBA" id="ARBA00022603"/>
    </source>
</evidence>
<dbReference type="SUPFAM" id="SSF53335">
    <property type="entry name" value="S-adenosyl-L-methionine-dependent methyltransferases"/>
    <property type="match status" value="1"/>
</dbReference>
<gene>
    <name evidence="6" type="ORF">SAMN05445756_0193</name>
</gene>
<protein>
    <submittedName>
        <fullName evidence="6">Methyltransferase domain-containing protein</fullName>
    </submittedName>
</protein>
<evidence type="ECO:0000259" key="5">
    <source>
        <dbReference type="Pfam" id="PF13649"/>
    </source>
</evidence>
<keyword evidence="2 6" id="KW-0808">Transferase</keyword>
<dbReference type="InterPro" id="IPR041698">
    <property type="entry name" value="Methyltransf_25"/>
</dbReference>
<sequence>MAVGRPGQGQTVRVSTPNSPQDPAPTSTWPGLADDGSHSAWYVQRMRGLAADGNDVEGESRLVDTLAPRGARLLDAGCGPGRHAGHLARLGHDVVGVDIDPRLLEAAGADHPGVTWVNADLATLDLAAHGQSDPFDGALLAGNVLDFVAPDHRGAVLERIAAHLVPDGFLVVGCRTTTGFGTTALDALLPAAGLQLEQRFATWDLRPWQEDAEFAVSVLRRRA</sequence>
<dbReference type="CDD" id="cd02440">
    <property type="entry name" value="AdoMet_MTases"/>
    <property type="match status" value="1"/>
</dbReference>
<accession>A0A212T1W1</accession>
<organism evidence="6 7">
    <name type="scientific">Kytococcus aerolatus</name>
    <dbReference type="NCBI Taxonomy" id="592308"/>
    <lineage>
        <taxon>Bacteria</taxon>
        <taxon>Bacillati</taxon>
        <taxon>Actinomycetota</taxon>
        <taxon>Actinomycetes</taxon>
        <taxon>Micrococcales</taxon>
        <taxon>Kytococcaceae</taxon>
        <taxon>Kytococcus</taxon>
    </lineage>
</organism>
<keyword evidence="7" id="KW-1185">Reference proteome</keyword>